<feature type="transmembrane region" description="Helical" evidence="3">
    <location>
        <begin position="83"/>
        <end position="102"/>
    </location>
</feature>
<feature type="coiled-coil region" evidence="1">
    <location>
        <begin position="188"/>
        <end position="215"/>
    </location>
</feature>
<dbReference type="AlphaFoldDB" id="A0A3B0VPY3"/>
<evidence type="ECO:0000313" key="4">
    <source>
        <dbReference type="EMBL" id="VAW45698.1"/>
    </source>
</evidence>
<gene>
    <name evidence="4" type="ORF">MNBD_GAMMA04-408</name>
</gene>
<keyword evidence="1" id="KW-0175">Coiled coil</keyword>
<keyword evidence="3" id="KW-1133">Transmembrane helix</keyword>
<keyword evidence="3" id="KW-0812">Transmembrane</keyword>
<evidence type="ECO:0000256" key="3">
    <source>
        <dbReference type="SAM" id="Phobius"/>
    </source>
</evidence>
<keyword evidence="3" id="KW-0472">Membrane</keyword>
<feature type="region of interest" description="Disordered" evidence="2">
    <location>
        <begin position="1"/>
        <end position="71"/>
    </location>
</feature>
<name>A0A3B0VPY3_9ZZZZ</name>
<protein>
    <submittedName>
        <fullName evidence="4">Uncharacterized protein</fullName>
    </submittedName>
</protein>
<evidence type="ECO:0000256" key="1">
    <source>
        <dbReference type="SAM" id="Coils"/>
    </source>
</evidence>
<accession>A0A3B0VPY3</accession>
<feature type="region of interest" description="Disordered" evidence="2">
    <location>
        <begin position="370"/>
        <end position="398"/>
    </location>
</feature>
<organism evidence="4">
    <name type="scientific">hydrothermal vent metagenome</name>
    <dbReference type="NCBI Taxonomy" id="652676"/>
    <lineage>
        <taxon>unclassified sequences</taxon>
        <taxon>metagenomes</taxon>
        <taxon>ecological metagenomes</taxon>
    </lineage>
</organism>
<sequence length="515" mass="57461">MSKNQTKKTTEQQKNTPDAVQSASQNPEEKLSAQKTTEQKTDAVADKIDKAGKTDKVASKRKEGDLKTENKSVKKSPSFFSRFKWFFMWLVVFVAIAVAVFFTRKDVDWQVQHINDLQTQVAQLNQAQQALEARVDSTLKETEQRLLAKVEASLETKVSQSVQSNVSQSLASPEHQAMVTQADIDQLQQATQQQLAQLQEKLSTLGEQAIQQTQQVLSGASDLAETTKQALQPTAETEKALADIEQKLQTQLSQVSSKLLELFEFKSEQQALTKQTAESPPVEKQSLEQFKQWVIEVNTQWLLRGNVVETRAQLTALQQAIAISQIPEVIHLASLIGQDLAYLARYQTQQTSDILNTSALKQAIQSLSMAHSKQENRGSVTSDTPSGGGENFSNNTETNADLTLDSAVERLKQTFSGLVSIKKRDAEAEITQVESLILQDVLVQRALLLVDRIDWAIISQSDTLLKQSVQDLQSYIDRTFSTDSGTFKSLLSPFLVHQFEARQPLAIQNWLAEQK</sequence>
<feature type="compositionally biased region" description="Basic and acidic residues" evidence="2">
    <location>
        <begin position="27"/>
        <end position="71"/>
    </location>
</feature>
<evidence type="ECO:0000256" key="2">
    <source>
        <dbReference type="SAM" id="MobiDB-lite"/>
    </source>
</evidence>
<dbReference type="EMBL" id="UOFB01000100">
    <property type="protein sequence ID" value="VAW45698.1"/>
    <property type="molecule type" value="Genomic_DNA"/>
</dbReference>
<proteinExistence type="predicted"/>
<reference evidence="4" key="1">
    <citation type="submission" date="2018-06" db="EMBL/GenBank/DDBJ databases">
        <authorList>
            <person name="Zhirakovskaya E."/>
        </authorList>
    </citation>
    <scope>NUCLEOTIDE SEQUENCE</scope>
</reference>
<feature type="coiled-coil region" evidence="1">
    <location>
        <begin position="114"/>
        <end position="141"/>
    </location>
</feature>